<reference evidence="4" key="1">
    <citation type="submission" date="2016-10" db="EMBL/GenBank/DDBJ databases">
        <authorList>
            <person name="Benchimol M."/>
            <person name="Almeida L.G."/>
            <person name="Vasconcelos A.T."/>
            <person name="Perreira-Neves A."/>
            <person name="Rosa I.A."/>
            <person name="Tasca T."/>
            <person name="Bogo M.R."/>
            <person name="de Souza W."/>
        </authorList>
    </citation>
    <scope>NUCLEOTIDE SEQUENCE [LARGE SCALE GENOMIC DNA]</scope>
    <source>
        <strain evidence="4">K</strain>
    </source>
</reference>
<evidence type="ECO:0000313" key="4">
    <source>
        <dbReference type="EMBL" id="OHS98385.1"/>
    </source>
</evidence>
<dbReference type="InterPro" id="IPR002344">
    <property type="entry name" value="Lupus_La"/>
</dbReference>
<dbReference type="PROSITE" id="PS50961">
    <property type="entry name" value="HTH_LA"/>
    <property type="match status" value="1"/>
</dbReference>
<evidence type="ECO:0000256" key="1">
    <source>
        <dbReference type="ARBA" id="ARBA00022884"/>
    </source>
</evidence>
<keyword evidence="1 2" id="KW-0694">RNA-binding</keyword>
<keyword evidence="5" id="KW-1185">Reference proteome</keyword>
<dbReference type="InterPro" id="IPR036388">
    <property type="entry name" value="WH-like_DNA-bd_sf"/>
</dbReference>
<dbReference type="SMART" id="SM00715">
    <property type="entry name" value="LA"/>
    <property type="match status" value="1"/>
</dbReference>
<evidence type="ECO:0000259" key="3">
    <source>
        <dbReference type="PROSITE" id="PS50961"/>
    </source>
</evidence>
<feature type="domain" description="HTH La-type RNA-binding" evidence="3">
    <location>
        <begin position="20"/>
        <end position="111"/>
    </location>
</feature>
<accession>A0A1J4JI71</accession>
<comment type="caution">
    <text evidence="4">The sequence shown here is derived from an EMBL/GenBank/DDBJ whole genome shotgun (WGS) entry which is preliminary data.</text>
</comment>
<evidence type="ECO:0000313" key="5">
    <source>
        <dbReference type="Proteomes" id="UP000179807"/>
    </source>
</evidence>
<dbReference type="GO" id="GO:0005634">
    <property type="term" value="C:nucleus"/>
    <property type="evidence" value="ECO:0007669"/>
    <property type="project" value="InterPro"/>
</dbReference>
<dbReference type="EMBL" id="MLAK01001060">
    <property type="protein sequence ID" value="OHS98385.1"/>
    <property type="molecule type" value="Genomic_DNA"/>
</dbReference>
<dbReference type="GO" id="GO:0006396">
    <property type="term" value="P:RNA processing"/>
    <property type="evidence" value="ECO:0007669"/>
    <property type="project" value="InterPro"/>
</dbReference>
<dbReference type="RefSeq" id="XP_068351522.1">
    <property type="nucleotide sequence ID" value="XM_068494617.1"/>
</dbReference>
<organism evidence="4 5">
    <name type="scientific">Tritrichomonas foetus</name>
    <dbReference type="NCBI Taxonomy" id="1144522"/>
    <lineage>
        <taxon>Eukaryota</taxon>
        <taxon>Metamonada</taxon>
        <taxon>Parabasalia</taxon>
        <taxon>Tritrichomonadida</taxon>
        <taxon>Tritrichomonadidae</taxon>
        <taxon>Tritrichomonas</taxon>
    </lineage>
</organism>
<dbReference type="VEuPathDB" id="TrichDB:TRFO_08987"/>
<proteinExistence type="predicted"/>
<dbReference type="InterPro" id="IPR006630">
    <property type="entry name" value="La_HTH"/>
</dbReference>
<dbReference type="Gene3D" id="1.10.10.10">
    <property type="entry name" value="Winged helix-like DNA-binding domain superfamily/Winged helix DNA-binding domain"/>
    <property type="match status" value="1"/>
</dbReference>
<gene>
    <name evidence="4" type="ORF">TRFO_08987</name>
</gene>
<dbReference type="InterPro" id="IPR035979">
    <property type="entry name" value="RBD_domain_sf"/>
</dbReference>
<dbReference type="OrthoDB" id="439993at2759"/>
<dbReference type="PRINTS" id="PR00302">
    <property type="entry name" value="LUPUSLA"/>
</dbReference>
<dbReference type="GO" id="GO:0003723">
    <property type="term" value="F:RNA binding"/>
    <property type="evidence" value="ECO:0007669"/>
    <property type="project" value="UniProtKB-UniRule"/>
</dbReference>
<dbReference type="Pfam" id="PF05383">
    <property type="entry name" value="La"/>
    <property type="match status" value="1"/>
</dbReference>
<name>A0A1J4JI71_9EUKA</name>
<sequence length="216" mass="25112">MFKRLGSLLQLDSHEETNENIVLNEQMQRAKDQIEYYLSGTNLERDKFFREYSSKDPERWIDVSIFMECQRIKQLGITSDDLLLACTKSHFLEVKEKSLRSKVPFVSDVRRKFRTVRMSGFPTNLTSDLIYDFLLANTAEPESVLLQYSSNDDGELIFNGSANIVYFSEYAAEAAIETQLSYNDKKIHVTKIVDYENNRRKFSKQAESNKKSTTPK</sequence>
<dbReference type="AlphaFoldDB" id="A0A1J4JI71"/>
<dbReference type="GO" id="GO:1990904">
    <property type="term" value="C:ribonucleoprotein complex"/>
    <property type="evidence" value="ECO:0007669"/>
    <property type="project" value="InterPro"/>
</dbReference>
<dbReference type="GeneID" id="94829321"/>
<dbReference type="InterPro" id="IPR036390">
    <property type="entry name" value="WH_DNA-bd_sf"/>
</dbReference>
<dbReference type="Proteomes" id="UP000179807">
    <property type="component" value="Unassembled WGS sequence"/>
</dbReference>
<protein>
    <submittedName>
        <fullName evidence="4">La domain containing protein</fullName>
    </submittedName>
</protein>
<evidence type="ECO:0000256" key="2">
    <source>
        <dbReference type="PROSITE-ProRule" id="PRU00332"/>
    </source>
</evidence>
<dbReference type="SUPFAM" id="SSF54928">
    <property type="entry name" value="RNA-binding domain, RBD"/>
    <property type="match status" value="1"/>
</dbReference>
<dbReference type="SUPFAM" id="SSF46785">
    <property type="entry name" value="Winged helix' DNA-binding domain"/>
    <property type="match status" value="1"/>
</dbReference>